<dbReference type="Gene3D" id="3.60.110.10">
    <property type="entry name" value="Carbon-nitrogen hydrolase"/>
    <property type="match status" value="1"/>
</dbReference>
<dbReference type="InterPro" id="IPR043957">
    <property type="entry name" value="Vanin_C"/>
</dbReference>
<proteinExistence type="inferred from homology"/>
<protein>
    <recommendedName>
        <fullName evidence="3">CN hydrolase domain-containing protein</fullName>
    </recommendedName>
</protein>
<sequence>MLFYRAAVVEFAPNTITDVERRLIESFAEYIKFIKQAADQGADIIVFPEGGLTGVQLTRKEIDKIAIRIVNNNNQTLCLNLNKTYNQFLTSLSCAARNNKIYVVVNIIEKDDYKENYIYYSTNIVFSKEGKIIARYRKINLYTDELSLTKGNSLTTFNTDFGVDFGIFTSNDIMYQNPSLTVLQNSNISNVIYSAAWYPTTSFFTANGIQHGYAKSNGVNLLAAGLCNPSKQNGGSGIYLHTGEISQQYICSRNVSKILVADIPIIESRRNLLHTCQNKTTTIYTKNENVLDISGVNISNYNHKVTSLNLEKNEVTETLCGIEHDFCCTFNIVFNVTGVPNYYYKLVVYKDTLSIPFEGCGLITCLNSNIESCGKRNKFPPSGITFSYISIETVSLIKDEDRPVMLLEDLTASNNYNYCKQKTGRKVNITMSTVDKENHFLVFGIFILGYNLDDSNGFVNFNAALMKIAAIGGFATASMGYAAYYKINSNISRTQYYQDAISTLKSHSGVIYLLGNPISVGKIDVGDEKRNWCKPLSVHFEVPVKGSKEKGVLYFWARRESDIDNWIVNRMELQLQKEPHRRLLIKNIEINL</sequence>
<organism evidence="4 5">
    <name type="scientific">Aquatica leii</name>
    <dbReference type="NCBI Taxonomy" id="1421715"/>
    <lineage>
        <taxon>Eukaryota</taxon>
        <taxon>Metazoa</taxon>
        <taxon>Ecdysozoa</taxon>
        <taxon>Arthropoda</taxon>
        <taxon>Hexapoda</taxon>
        <taxon>Insecta</taxon>
        <taxon>Pterygota</taxon>
        <taxon>Neoptera</taxon>
        <taxon>Endopterygota</taxon>
        <taxon>Coleoptera</taxon>
        <taxon>Polyphaga</taxon>
        <taxon>Elateriformia</taxon>
        <taxon>Elateroidea</taxon>
        <taxon>Lampyridae</taxon>
        <taxon>Luciolinae</taxon>
        <taxon>Aquatica</taxon>
    </lineage>
</organism>
<dbReference type="InterPro" id="IPR036526">
    <property type="entry name" value="C-N_Hydrolase_sf"/>
</dbReference>
<evidence type="ECO:0000313" key="4">
    <source>
        <dbReference type="EMBL" id="KAK4884526.1"/>
    </source>
</evidence>
<dbReference type="PROSITE" id="PS50263">
    <property type="entry name" value="CN_HYDROLASE"/>
    <property type="match status" value="1"/>
</dbReference>
<dbReference type="Pfam" id="PF19018">
    <property type="entry name" value="Vanin_C"/>
    <property type="match status" value="1"/>
</dbReference>
<dbReference type="InterPro" id="IPR003010">
    <property type="entry name" value="C-N_Hydrolase"/>
</dbReference>
<gene>
    <name evidence="4" type="ORF">RN001_000797</name>
</gene>
<dbReference type="InterPro" id="IPR014807">
    <property type="entry name" value="Coa1"/>
</dbReference>
<feature type="domain" description="CN hydrolase" evidence="3">
    <location>
        <begin position="4"/>
        <end position="265"/>
    </location>
</feature>
<dbReference type="Proteomes" id="UP001353858">
    <property type="component" value="Unassembled WGS sequence"/>
</dbReference>
<accession>A0AAN7PMR1</accession>
<dbReference type="GO" id="GO:0016787">
    <property type="term" value="F:hydrolase activity"/>
    <property type="evidence" value="ECO:0007669"/>
    <property type="project" value="UniProtKB-KW"/>
</dbReference>
<comment type="caution">
    <text evidence="4">The sequence shown here is derived from an EMBL/GenBank/DDBJ whole genome shotgun (WGS) entry which is preliminary data.</text>
</comment>
<name>A0AAN7PMR1_9COLE</name>
<keyword evidence="5" id="KW-1185">Reference proteome</keyword>
<evidence type="ECO:0000256" key="1">
    <source>
        <dbReference type="ARBA" id="ARBA00008225"/>
    </source>
</evidence>
<keyword evidence="2" id="KW-0378">Hydrolase</keyword>
<dbReference type="InterPro" id="IPR040154">
    <property type="entry name" value="Biotinidase/VNN"/>
</dbReference>
<dbReference type="EMBL" id="JARPUR010000001">
    <property type="protein sequence ID" value="KAK4884526.1"/>
    <property type="molecule type" value="Genomic_DNA"/>
</dbReference>
<evidence type="ECO:0000313" key="5">
    <source>
        <dbReference type="Proteomes" id="UP001353858"/>
    </source>
</evidence>
<dbReference type="Pfam" id="PF00795">
    <property type="entry name" value="CN_hydrolase"/>
    <property type="match status" value="1"/>
</dbReference>
<comment type="similarity">
    <text evidence="1">Belongs to the carbon-nitrogen hydrolase superfamily. BTD/VNN family.</text>
</comment>
<dbReference type="AlphaFoldDB" id="A0AAN7PMR1"/>
<dbReference type="PANTHER" id="PTHR10609">
    <property type="entry name" value="BIOTINIDASE-RELATED"/>
    <property type="match status" value="1"/>
</dbReference>
<evidence type="ECO:0000256" key="2">
    <source>
        <dbReference type="ARBA" id="ARBA00022801"/>
    </source>
</evidence>
<dbReference type="PANTHER" id="PTHR10609:SF14">
    <property type="entry name" value="BIOTINIDASE"/>
    <property type="match status" value="1"/>
</dbReference>
<dbReference type="SUPFAM" id="SSF56317">
    <property type="entry name" value="Carbon-nitrogen hydrolase"/>
    <property type="match status" value="1"/>
</dbReference>
<evidence type="ECO:0000259" key="3">
    <source>
        <dbReference type="PROSITE" id="PS50263"/>
    </source>
</evidence>
<dbReference type="Pfam" id="PF08695">
    <property type="entry name" value="Coa1"/>
    <property type="match status" value="1"/>
</dbReference>
<reference evidence="5" key="1">
    <citation type="submission" date="2023-01" db="EMBL/GenBank/DDBJ databases">
        <title>Key to firefly adult light organ development and bioluminescence: homeobox transcription factors regulate luciferase expression and transportation to peroxisome.</title>
        <authorList>
            <person name="Fu X."/>
        </authorList>
    </citation>
    <scope>NUCLEOTIDE SEQUENCE [LARGE SCALE GENOMIC DNA]</scope>
</reference>